<dbReference type="InterPro" id="IPR029000">
    <property type="entry name" value="Cyclophilin-like_dom_sf"/>
</dbReference>
<dbReference type="InterPro" id="IPR002130">
    <property type="entry name" value="Cyclophilin-type_PPIase_dom"/>
</dbReference>
<dbReference type="PROSITE" id="PS00170">
    <property type="entry name" value="CSA_PPIASE_1"/>
    <property type="match status" value="1"/>
</dbReference>
<sequence length="160" mass="17151">MGVNPRVYFDITIGGAPAGRMVMELFADKTPTTAENFRALCTGEKGKGRAGKPLHYKGSTFHRVIPGFMCQGGDFTAGNGTGGESIYGATFKDENFELKHTGRGVLSMANAGPNTNGSQFFICTAKTPWLDGKHVVFGQVVEGRRPSLPSRRPDRRAAAP</sequence>
<dbReference type="EMBL" id="LR862137">
    <property type="protein sequence ID" value="CAD1844105.1"/>
    <property type="molecule type" value="Genomic_DNA"/>
</dbReference>
<dbReference type="PANTHER" id="PTHR11071:SF561">
    <property type="entry name" value="PEPTIDYL-PROLYL CIS-TRANS ISOMERASE D-RELATED"/>
    <property type="match status" value="1"/>
</dbReference>
<accession>A0A6V7QMW2</accession>
<gene>
    <name evidence="6" type="ORF">CB5_LOCUS27316</name>
</gene>
<dbReference type="Gene3D" id="2.40.100.10">
    <property type="entry name" value="Cyclophilin-like"/>
    <property type="match status" value="1"/>
</dbReference>
<dbReference type="Pfam" id="PF00160">
    <property type="entry name" value="Pro_isomerase"/>
    <property type="match status" value="1"/>
</dbReference>
<evidence type="ECO:0000256" key="2">
    <source>
        <dbReference type="ARBA" id="ARBA00023110"/>
    </source>
</evidence>
<comment type="function">
    <text evidence="4">PPIases accelerate the folding of proteins. It catalyzes the cis-trans isomerization of proline imidic peptide bonds in oligopeptides.</text>
</comment>
<keyword evidence="2 4" id="KW-0697">Rotamase</keyword>
<evidence type="ECO:0000313" key="6">
    <source>
        <dbReference type="EMBL" id="CAD1844105.1"/>
    </source>
</evidence>
<dbReference type="PRINTS" id="PR00153">
    <property type="entry name" value="CSAPPISMRASE"/>
</dbReference>
<evidence type="ECO:0000256" key="1">
    <source>
        <dbReference type="ARBA" id="ARBA00007365"/>
    </source>
</evidence>
<dbReference type="GO" id="GO:0005737">
    <property type="term" value="C:cytoplasm"/>
    <property type="evidence" value="ECO:0007669"/>
    <property type="project" value="TreeGrafter"/>
</dbReference>
<dbReference type="PANTHER" id="PTHR11071">
    <property type="entry name" value="PEPTIDYL-PROLYL CIS-TRANS ISOMERASE"/>
    <property type="match status" value="1"/>
</dbReference>
<reference evidence="6" key="1">
    <citation type="submission" date="2020-07" db="EMBL/GenBank/DDBJ databases">
        <authorList>
            <person name="Lin J."/>
        </authorList>
    </citation>
    <scope>NUCLEOTIDE SEQUENCE</scope>
</reference>
<dbReference type="SUPFAM" id="SSF50891">
    <property type="entry name" value="Cyclophilin-like"/>
    <property type="match status" value="1"/>
</dbReference>
<keyword evidence="3 4" id="KW-0413">Isomerase</keyword>
<dbReference type="GO" id="GO:0003755">
    <property type="term" value="F:peptidyl-prolyl cis-trans isomerase activity"/>
    <property type="evidence" value="ECO:0007669"/>
    <property type="project" value="UniProtKB-UniRule"/>
</dbReference>
<dbReference type="PROSITE" id="PS50072">
    <property type="entry name" value="CSA_PPIASE_2"/>
    <property type="match status" value="1"/>
</dbReference>
<dbReference type="EC" id="5.2.1.8" evidence="4"/>
<protein>
    <recommendedName>
        <fullName evidence="4">Peptidyl-prolyl cis-trans isomerase</fullName>
        <shortName evidence="4">PPIase</shortName>
        <ecNumber evidence="4">5.2.1.8</ecNumber>
    </recommendedName>
</protein>
<comment type="similarity">
    <text evidence="1 4">Belongs to the cyclophilin-type PPIase family.</text>
</comment>
<feature type="domain" description="PPIase cyclophilin-type" evidence="5">
    <location>
        <begin position="8"/>
        <end position="143"/>
    </location>
</feature>
<dbReference type="GO" id="GO:0006457">
    <property type="term" value="P:protein folding"/>
    <property type="evidence" value="ECO:0007669"/>
    <property type="project" value="InterPro"/>
</dbReference>
<dbReference type="CDD" id="cd01926">
    <property type="entry name" value="cyclophilin_ABH_like"/>
    <property type="match status" value="1"/>
</dbReference>
<organism evidence="6">
    <name type="scientific">Ananas comosus var. bracteatus</name>
    <name type="common">red pineapple</name>
    <dbReference type="NCBI Taxonomy" id="296719"/>
    <lineage>
        <taxon>Eukaryota</taxon>
        <taxon>Viridiplantae</taxon>
        <taxon>Streptophyta</taxon>
        <taxon>Embryophyta</taxon>
        <taxon>Tracheophyta</taxon>
        <taxon>Spermatophyta</taxon>
        <taxon>Magnoliopsida</taxon>
        <taxon>Liliopsida</taxon>
        <taxon>Poales</taxon>
        <taxon>Bromeliaceae</taxon>
        <taxon>Bromelioideae</taxon>
        <taxon>Ananas</taxon>
    </lineage>
</organism>
<dbReference type="InterPro" id="IPR024936">
    <property type="entry name" value="Cyclophilin-type_PPIase"/>
</dbReference>
<proteinExistence type="inferred from homology"/>
<dbReference type="PIRSF" id="PIRSF001467">
    <property type="entry name" value="Peptidylpro_ismrse"/>
    <property type="match status" value="1"/>
</dbReference>
<comment type="catalytic activity">
    <reaction evidence="4">
        <text>[protein]-peptidylproline (omega=180) = [protein]-peptidylproline (omega=0)</text>
        <dbReference type="Rhea" id="RHEA:16237"/>
        <dbReference type="Rhea" id="RHEA-COMP:10747"/>
        <dbReference type="Rhea" id="RHEA-COMP:10748"/>
        <dbReference type="ChEBI" id="CHEBI:83833"/>
        <dbReference type="ChEBI" id="CHEBI:83834"/>
        <dbReference type="EC" id="5.2.1.8"/>
    </reaction>
</comment>
<dbReference type="AlphaFoldDB" id="A0A6V7QMW2"/>
<dbReference type="InterPro" id="IPR020892">
    <property type="entry name" value="Cyclophilin-type_PPIase_CS"/>
</dbReference>
<name>A0A6V7QMW2_ANACO</name>
<evidence type="ECO:0000259" key="5">
    <source>
        <dbReference type="PROSITE" id="PS50072"/>
    </source>
</evidence>
<evidence type="ECO:0000256" key="4">
    <source>
        <dbReference type="RuleBase" id="RU363019"/>
    </source>
</evidence>
<dbReference type="FunFam" id="2.40.100.10:FF:000023">
    <property type="entry name" value="Peptidyl-prolyl cis-trans isomerase"/>
    <property type="match status" value="1"/>
</dbReference>
<dbReference type="GO" id="GO:0016018">
    <property type="term" value="F:cyclosporin A binding"/>
    <property type="evidence" value="ECO:0007669"/>
    <property type="project" value="TreeGrafter"/>
</dbReference>
<evidence type="ECO:0000256" key="3">
    <source>
        <dbReference type="ARBA" id="ARBA00023235"/>
    </source>
</evidence>